<dbReference type="InterPro" id="IPR013154">
    <property type="entry name" value="ADH-like_N"/>
</dbReference>
<dbReference type="SUPFAM" id="SSF50129">
    <property type="entry name" value="GroES-like"/>
    <property type="match status" value="1"/>
</dbReference>
<protein>
    <submittedName>
        <fullName evidence="4">NAD(P)H-quinone oxidoreductase</fullName>
    </submittedName>
</protein>
<dbReference type="RefSeq" id="WP_370443084.1">
    <property type="nucleotide sequence ID" value="NZ_JBGFTU010000031.1"/>
</dbReference>
<evidence type="ECO:0000256" key="1">
    <source>
        <dbReference type="ARBA" id="ARBA00022857"/>
    </source>
</evidence>
<dbReference type="Gene3D" id="3.40.50.720">
    <property type="entry name" value="NAD(P)-binding Rossmann-like Domain"/>
    <property type="match status" value="1"/>
</dbReference>
<organism evidence="4 5">
    <name type="scientific">Kineococcus halophytocola</name>
    <dbReference type="NCBI Taxonomy" id="3234027"/>
    <lineage>
        <taxon>Bacteria</taxon>
        <taxon>Bacillati</taxon>
        <taxon>Actinomycetota</taxon>
        <taxon>Actinomycetes</taxon>
        <taxon>Kineosporiales</taxon>
        <taxon>Kineosporiaceae</taxon>
        <taxon>Kineococcus</taxon>
    </lineage>
</organism>
<evidence type="ECO:0000256" key="2">
    <source>
        <dbReference type="ARBA" id="ARBA00023002"/>
    </source>
</evidence>
<dbReference type="InterPro" id="IPR011032">
    <property type="entry name" value="GroES-like_sf"/>
</dbReference>
<dbReference type="EMBL" id="JBGFTU010000031">
    <property type="protein sequence ID" value="MEZ0166875.1"/>
    <property type="molecule type" value="Genomic_DNA"/>
</dbReference>
<evidence type="ECO:0000259" key="3">
    <source>
        <dbReference type="SMART" id="SM00829"/>
    </source>
</evidence>
<keyword evidence="1" id="KW-0521">NADP</keyword>
<dbReference type="NCBIfam" id="TIGR02824">
    <property type="entry name" value="quinone_pig3"/>
    <property type="match status" value="1"/>
</dbReference>
<name>A0ABV4H5L5_9ACTN</name>
<dbReference type="InterPro" id="IPR013149">
    <property type="entry name" value="ADH-like_C"/>
</dbReference>
<dbReference type="InterPro" id="IPR014189">
    <property type="entry name" value="Quinone_OxRdtase_PIG3"/>
</dbReference>
<dbReference type="CDD" id="cd05276">
    <property type="entry name" value="p53_inducible_oxidoreductase"/>
    <property type="match status" value="1"/>
</dbReference>
<sequence length="327" mass="33869">MRAVIVDPPGSLRLTELPDPVAGPGEVVVRVAAAGVNRADVMQRQGKYPSPPGAPEHPGLEVSGWIEQLGPDVTGWQVGDAVCALLAGGGYGERVAVPVGQVLPVPQGVAVEDAAALPEVACTVWSNVFTLAGLRPGELLLVHGGSSGIGTMAVQLAHQVGARVAVTAGSDEKLARCAELGADLLVNYRTEDFVERVRAFEPAGADVVLDVVGAPYLGRNLDVLATGGRLVVIATQGGTRAELDLGLLMRRRISVHGTTLRARPAQEKAAVVASVRDHVWPLVDDGGVRPVVFDRFPLAEAARAHEVLEGSSHVGKLVLTTGAQAPA</sequence>
<gene>
    <name evidence="4" type="ORF">AB2L27_19140</name>
</gene>
<evidence type="ECO:0000313" key="4">
    <source>
        <dbReference type="EMBL" id="MEZ0166875.1"/>
    </source>
</evidence>
<dbReference type="InterPro" id="IPR036291">
    <property type="entry name" value="NAD(P)-bd_dom_sf"/>
</dbReference>
<dbReference type="PANTHER" id="PTHR48106:SF8">
    <property type="entry name" value="OS02G0805600 PROTEIN"/>
    <property type="match status" value="1"/>
</dbReference>
<dbReference type="Gene3D" id="3.90.180.10">
    <property type="entry name" value="Medium-chain alcohol dehydrogenases, catalytic domain"/>
    <property type="match status" value="1"/>
</dbReference>
<proteinExistence type="predicted"/>
<dbReference type="Pfam" id="PF08240">
    <property type="entry name" value="ADH_N"/>
    <property type="match status" value="1"/>
</dbReference>
<evidence type="ECO:0000313" key="5">
    <source>
        <dbReference type="Proteomes" id="UP001565927"/>
    </source>
</evidence>
<keyword evidence="2" id="KW-0560">Oxidoreductase</keyword>
<feature type="domain" description="Enoyl reductase (ER)" evidence="3">
    <location>
        <begin position="10"/>
        <end position="319"/>
    </location>
</feature>
<reference evidence="4 5" key="1">
    <citation type="submission" date="2024-07" db="EMBL/GenBank/DDBJ databases">
        <authorList>
            <person name="Thanompreechachai J."/>
            <person name="Duangmal K."/>
        </authorList>
    </citation>
    <scope>NUCLEOTIDE SEQUENCE [LARGE SCALE GENOMIC DNA]</scope>
    <source>
        <strain evidence="4 5">LSe6-4</strain>
    </source>
</reference>
<dbReference type="PANTHER" id="PTHR48106">
    <property type="entry name" value="QUINONE OXIDOREDUCTASE PIG3-RELATED"/>
    <property type="match status" value="1"/>
</dbReference>
<dbReference type="SMART" id="SM00829">
    <property type="entry name" value="PKS_ER"/>
    <property type="match status" value="1"/>
</dbReference>
<comment type="caution">
    <text evidence="4">The sequence shown here is derived from an EMBL/GenBank/DDBJ whole genome shotgun (WGS) entry which is preliminary data.</text>
</comment>
<dbReference type="SUPFAM" id="SSF51735">
    <property type="entry name" value="NAD(P)-binding Rossmann-fold domains"/>
    <property type="match status" value="1"/>
</dbReference>
<keyword evidence="5" id="KW-1185">Reference proteome</keyword>
<dbReference type="InterPro" id="IPR020843">
    <property type="entry name" value="ER"/>
</dbReference>
<dbReference type="Pfam" id="PF00107">
    <property type="entry name" value="ADH_zinc_N"/>
    <property type="match status" value="1"/>
</dbReference>
<dbReference type="Proteomes" id="UP001565927">
    <property type="component" value="Unassembled WGS sequence"/>
</dbReference>
<accession>A0ABV4H5L5</accession>